<organism evidence="2 3">
    <name type="scientific">Sphaerisporangium dianthi</name>
    <dbReference type="NCBI Taxonomy" id="1436120"/>
    <lineage>
        <taxon>Bacteria</taxon>
        <taxon>Bacillati</taxon>
        <taxon>Actinomycetota</taxon>
        <taxon>Actinomycetes</taxon>
        <taxon>Streptosporangiales</taxon>
        <taxon>Streptosporangiaceae</taxon>
        <taxon>Sphaerisporangium</taxon>
    </lineage>
</organism>
<keyword evidence="3" id="KW-1185">Reference proteome</keyword>
<protein>
    <submittedName>
        <fullName evidence="2">RNA polymerase sigma factor</fullName>
    </submittedName>
</protein>
<name>A0ABV9CR03_9ACTN</name>
<reference evidence="3" key="1">
    <citation type="journal article" date="2019" name="Int. J. Syst. Evol. Microbiol.">
        <title>The Global Catalogue of Microorganisms (GCM) 10K type strain sequencing project: providing services to taxonomists for standard genome sequencing and annotation.</title>
        <authorList>
            <consortium name="The Broad Institute Genomics Platform"/>
            <consortium name="The Broad Institute Genome Sequencing Center for Infectious Disease"/>
            <person name="Wu L."/>
            <person name="Ma J."/>
        </authorList>
    </citation>
    <scope>NUCLEOTIDE SEQUENCE [LARGE SCALE GENOMIC DNA]</scope>
    <source>
        <strain evidence="3">CGMCC 4.7132</strain>
    </source>
</reference>
<feature type="region of interest" description="Disordered" evidence="1">
    <location>
        <begin position="1"/>
        <end position="27"/>
    </location>
</feature>
<evidence type="ECO:0000313" key="3">
    <source>
        <dbReference type="Proteomes" id="UP001596004"/>
    </source>
</evidence>
<accession>A0ABV9CR03</accession>
<evidence type="ECO:0000313" key="2">
    <source>
        <dbReference type="EMBL" id="MFC4535426.1"/>
    </source>
</evidence>
<evidence type="ECO:0000256" key="1">
    <source>
        <dbReference type="SAM" id="MobiDB-lite"/>
    </source>
</evidence>
<proteinExistence type="predicted"/>
<gene>
    <name evidence="2" type="ORF">ACFO60_32080</name>
</gene>
<comment type="caution">
    <text evidence="2">The sequence shown here is derived from an EMBL/GenBank/DDBJ whole genome shotgun (WGS) entry which is preliminary data.</text>
</comment>
<feature type="compositionally biased region" description="Basic and acidic residues" evidence="1">
    <location>
        <begin position="17"/>
        <end position="27"/>
    </location>
</feature>
<sequence>MTNEGASVPLPSDDDRENFSTHDLDAKERLQADTELRDALARNGFTGESYAELQDRLARYAYPIVLAWIRSGFIFLKCRELGIGLAASPRPTDEEDQAQLAIDTVAAGLPAFREKALVQGGWRPERGATLTTYFVGGLPYQFANAYRSWLKSKHQTATPDEVPESVPCPRPGPEQIVVQRDEVREGLRTVPSPRTQLALWLTAEGYDQGEIAEILGEGTTRRAVEGMLRRHRLSRRADHEGGGDDNG</sequence>
<dbReference type="EMBL" id="JBHSFP010000031">
    <property type="protein sequence ID" value="MFC4535426.1"/>
    <property type="molecule type" value="Genomic_DNA"/>
</dbReference>
<dbReference type="Proteomes" id="UP001596004">
    <property type="component" value="Unassembled WGS sequence"/>
</dbReference>
<dbReference type="RefSeq" id="WP_380847964.1">
    <property type="nucleotide sequence ID" value="NZ_JBHSFP010000031.1"/>
</dbReference>